<feature type="transmembrane region" description="Helical" evidence="2">
    <location>
        <begin position="58"/>
        <end position="76"/>
    </location>
</feature>
<keyword evidence="2" id="KW-0472">Membrane</keyword>
<sequence length="513" mass="55911">MGLFIDLLIDPARIAFMAFLLATALELKSRIAVGLTITLGAIVFAVLMPLVRPTEAPGIALGLIANLFLLAIFYRFHTLVLRRLNPGSNRPSTGLLMGLFDLLRSRKARREQALLAEARARGQNLAMLRSAISTIGGEMIAAGSDTQLAPRSAALLVSHIITPRSVVDSDVRLLAGLFAMVAARHFSSKIGTNFEYASTHAVLEVIGLRNRDELATIIENYNKPCVTNADPVAMVGYSVGVWMACPTQENLGFLRGLFSLLFGWMAKERGSAPQQPSPALQAGAIPEAGSAPPPDTKPYRRGARLVDWDGCPAIFGEAGAFAMLKPNSLWVPVDFVDVQWSGNILPEEIWRKRFKRFGELDPPMFDQVLPRAQEPTGRPAAEPSASAPPSPALPAGAAGESASAASPDTEPYKRRTLLVDWDRRPAIIGERGAFAMLSPNSYWVEVDFVDVWWNADVLPEEIWRARFKSFGELDPPMIDQLSPPGPLDPIVGPPDPDRRSPGIQIWYPKPETP</sequence>
<keyword evidence="2" id="KW-1133">Transmembrane helix</keyword>
<feature type="transmembrane region" description="Helical" evidence="2">
    <location>
        <begin position="31"/>
        <end position="51"/>
    </location>
</feature>
<evidence type="ECO:0000256" key="2">
    <source>
        <dbReference type="SAM" id="Phobius"/>
    </source>
</evidence>
<feature type="region of interest" description="Disordered" evidence="1">
    <location>
        <begin position="479"/>
        <end position="513"/>
    </location>
</feature>
<keyword evidence="4" id="KW-1185">Reference proteome</keyword>
<gene>
    <name evidence="3" type="ORF">HNQ97_001190</name>
</gene>
<feature type="compositionally biased region" description="Pro residues" evidence="1">
    <location>
        <begin position="483"/>
        <end position="494"/>
    </location>
</feature>
<dbReference type="EMBL" id="JACJHZ010000004">
    <property type="protein sequence ID" value="MBA9019199.1"/>
    <property type="molecule type" value="Genomic_DNA"/>
</dbReference>
<dbReference type="Proteomes" id="UP000587524">
    <property type="component" value="Unassembled WGS sequence"/>
</dbReference>
<reference evidence="3 4" key="1">
    <citation type="submission" date="2020-08" db="EMBL/GenBank/DDBJ databases">
        <title>Genomic Encyclopedia of Type Strains, Phase IV (KMG-IV): sequencing the most valuable type-strain genomes for metagenomic binning, comparative biology and taxonomic classification.</title>
        <authorList>
            <person name="Goeker M."/>
        </authorList>
    </citation>
    <scope>NUCLEOTIDE SEQUENCE [LARGE SCALE GENOMIC DNA]</scope>
    <source>
        <strain evidence="3 4">DSM 17455</strain>
    </source>
</reference>
<evidence type="ECO:0000313" key="3">
    <source>
        <dbReference type="EMBL" id="MBA9019199.1"/>
    </source>
</evidence>
<feature type="compositionally biased region" description="Low complexity" evidence="1">
    <location>
        <begin position="393"/>
        <end position="407"/>
    </location>
</feature>
<feature type="region of interest" description="Disordered" evidence="1">
    <location>
        <begin position="272"/>
        <end position="302"/>
    </location>
</feature>
<comment type="caution">
    <text evidence="3">The sequence shown here is derived from an EMBL/GenBank/DDBJ whole genome shotgun (WGS) entry which is preliminary data.</text>
</comment>
<proteinExistence type="predicted"/>
<accession>A0ABR6C2I8</accession>
<protein>
    <submittedName>
        <fullName evidence="3">Uncharacterized protein</fullName>
    </submittedName>
</protein>
<keyword evidence="2" id="KW-0812">Transmembrane</keyword>
<name>A0ABR6C2I8_9HYPH</name>
<feature type="region of interest" description="Disordered" evidence="1">
    <location>
        <begin position="369"/>
        <end position="410"/>
    </location>
</feature>
<organism evidence="3 4">
    <name type="scientific">Aminobacter ciceronei</name>
    <dbReference type="NCBI Taxonomy" id="150723"/>
    <lineage>
        <taxon>Bacteria</taxon>
        <taxon>Pseudomonadati</taxon>
        <taxon>Pseudomonadota</taxon>
        <taxon>Alphaproteobacteria</taxon>
        <taxon>Hyphomicrobiales</taxon>
        <taxon>Phyllobacteriaceae</taxon>
        <taxon>Aminobacter</taxon>
    </lineage>
</organism>
<dbReference type="RefSeq" id="WP_182573648.1">
    <property type="nucleotide sequence ID" value="NZ_JACJHY010000004.1"/>
</dbReference>
<evidence type="ECO:0000256" key="1">
    <source>
        <dbReference type="SAM" id="MobiDB-lite"/>
    </source>
</evidence>
<evidence type="ECO:0000313" key="4">
    <source>
        <dbReference type="Proteomes" id="UP000587524"/>
    </source>
</evidence>